<gene>
    <name evidence="4" type="ORF">M9Y10_031399</name>
</gene>
<keyword evidence="1" id="KW-0677">Repeat</keyword>
<dbReference type="Pfam" id="PF12796">
    <property type="entry name" value="Ank_2"/>
    <property type="match status" value="3"/>
</dbReference>
<accession>A0ABR2H0J6</accession>
<feature type="repeat" description="ANK" evidence="3">
    <location>
        <begin position="406"/>
        <end position="430"/>
    </location>
</feature>
<reference evidence="4 5" key="1">
    <citation type="submission" date="2024-04" db="EMBL/GenBank/DDBJ databases">
        <title>Tritrichomonas musculus Genome.</title>
        <authorList>
            <person name="Alves-Ferreira E."/>
            <person name="Grigg M."/>
            <person name="Lorenzi H."/>
            <person name="Galac M."/>
        </authorList>
    </citation>
    <scope>NUCLEOTIDE SEQUENCE [LARGE SCALE GENOMIC DNA]</scope>
    <source>
        <strain evidence="4 5">EAF2021</strain>
    </source>
</reference>
<evidence type="ECO:0000256" key="3">
    <source>
        <dbReference type="PROSITE-ProRule" id="PRU00023"/>
    </source>
</evidence>
<sequence>MQENPKELNEQIISSFKNAVTDILELQDDMLSISEETIDQLSSDVVVKYHCFSTKEASNNFLLLVLTFTQIRPLKTPLYGQLLFKISKYLSPLTSQQELMALFHSNKLIILNLFESNLIIIDTIIKYQRTNHQYIYYFYDEIRKNDPVQFNELMAKNEKFKKFVLSTNYEEHDRKRRAGLNDGEIETLIREDKLSSIIHPNHPVHTSLYENCEFLSKASISEYAAYFGSMNVLEKFLEYKDIKTDKLLIYAISGCQTDVFNFLIDQKKTKIRIRKNCISTAIEFHATKEIEINAYVNENDRNRTRLFIATKNVTPNKNLKKFQSINDLYLSLKNFNWHFFIDNLLYVSDQINDHCDDSDEQFTILHYACYMGYEEVVKLLLSLYDKNGASIDAQQSSIDVNVQDKYKRTPLHLAILNQKVEIVKILFEYNDTNFVLQDVDRKTSFHYAAETKNMEIVRLFFESSRSPDIELNIPDMKRNTALHYFCKPRYFVPSILKYVCEFKQVDLNNVNHKEVTELMNLSKRKKKNRILQVLVNCSRIDLNFQTPTRRETALMIAAKFKNLEAAKILMSDIDRIDPNIQDFKLRTALHISVFYDSSEVFNFLIRQPNVNVNIIDDSGVTPVFMTIQKNHFDFFKSMLKVGNKIDFEYRDAFSQNLLLYSMRFRHSSCLDPLLKIYSINEPDSKGTNAFHHACSIGCVDVIKELINKLGTTTDIDECNDYNSIEIEEKRKMKIARYKPGEKIRINQKDSNGMTPLHYACQCDSVEKVDFLLSVPGIKINEKDNRGETPFFYACKYNYVEIAKILVKTNQINPCTTNYNGISALSYLSEQDQKNIFLYN</sequence>
<organism evidence="4 5">
    <name type="scientific">Tritrichomonas musculus</name>
    <dbReference type="NCBI Taxonomy" id="1915356"/>
    <lineage>
        <taxon>Eukaryota</taxon>
        <taxon>Metamonada</taxon>
        <taxon>Parabasalia</taxon>
        <taxon>Tritrichomonadida</taxon>
        <taxon>Tritrichomonadidae</taxon>
        <taxon>Tritrichomonas</taxon>
    </lineage>
</organism>
<dbReference type="SUPFAM" id="SSF48403">
    <property type="entry name" value="Ankyrin repeat"/>
    <property type="match status" value="3"/>
</dbReference>
<dbReference type="Gene3D" id="1.25.40.20">
    <property type="entry name" value="Ankyrin repeat-containing domain"/>
    <property type="match status" value="3"/>
</dbReference>
<dbReference type="InterPro" id="IPR002110">
    <property type="entry name" value="Ankyrin_rpt"/>
</dbReference>
<dbReference type="PANTHER" id="PTHR24198">
    <property type="entry name" value="ANKYRIN REPEAT AND PROTEIN KINASE DOMAIN-CONTAINING PROTEIN"/>
    <property type="match status" value="1"/>
</dbReference>
<dbReference type="PROSITE" id="PS50088">
    <property type="entry name" value="ANK_REPEAT"/>
    <property type="match status" value="2"/>
</dbReference>
<dbReference type="PANTHER" id="PTHR24198:SF165">
    <property type="entry name" value="ANKYRIN REPEAT-CONTAINING PROTEIN-RELATED"/>
    <property type="match status" value="1"/>
</dbReference>
<keyword evidence="5" id="KW-1185">Reference proteome</keyword>
<proteinExistence type="predicted"/>
<evidence type="ECO:0008006" key="6">
    <source>
        <dbReference type="Google" id="ProtNLM"/>
    </source>
</evidence>
<protein>
    <recommendedName>
        <fullName evidence="6">DUF3447 domain-containing protein</fullName>
    </recommendedName>
</protein>
<dbReference type="InterPro" id="IPR036770">
    <property type="entry name" value="Ankyrin_rpt-contain_sf"/>
</dbReference>
<dbReference type="SMART" id="SM00248">
    <property type="entry name" value="ANK"/>
    <property type="match status" value="11"/>
</dbReference>
<dbReference type="PROSITE" id="PS50297">
    <property type="entry name" value="ANK_REP_REGION"/>
    <property type="match status" value="2"/>
</dbReference>
<feature type="repeat" description="ANK" evidence="3">
    <location>
        <begin position="751"/>
        <end position="784"/>
    </location>
</feature>
<dbReference type="EMBL" id="JAPFFF010000050">
    <property type="protein sequence ID" value="KAK8839695.1"/>
    <property type="molecule type" value="Genomic_DNA"/>
</dbReference>
<evidence type="ECO:0000313" key="5">
    <source>
        <dbReference type="Proteomes" id="UP001470230"/>
    </source>
</evidence>
<evidence type="ECO:0000313" key="4">
    <source>
        <dbReference type="EMBL" id="KAK8839695.1"/>
    </source>
</evidence>
<name>A0ABR2H0J6_9EUKA</name>
<dbReference type="Proteomes" id="UP001470230">
    <property type="component" value="Unassembled WGS sequence"/>
</dbReference>
<dbReference type="Pfam" id="PF00023">
    <property type="entry name" value="Ank"/>
    <property type="match status" value="1"/>
</dbReference>
<comment type="caution">
    <text evidence="4">The sequence shown here is derived from an EMBL/GenBank/DDBJ whole genome shotgun (WGS) entry which is preliminary data.</text>
</comment>
<evidence type="ECO:0000256" key="2">
    <source>
        <dbReference type="ARBA" id="ARBA00023043"/>
    </source>
</evidence>
<keyword evidence="2 3" id="KW-0040">ANK repeat</keyword>
<evidence type="ECO:0000256" key="1">
    <source>
        <dbReference type="ARBA" id="ARBA00022737"/>
    </source>
</evidence>